<keyword evidence="8" id="KW-1185">Reference proteome</keyword>
<dbReference type="EMBL" id="AMBO01000375">
    <property type="protein sequence ID" value="EKC99185.1"/>
    <property type="molecule type" value="Genomic_DNA"/>
</dbReference>
<comment type="caution">
    <text evidence="7">The sequence shown here is derived from an EMBL/GenBank/DDBJ whole genome shotgun (WGS) entry which is preliminary data.</text>
</comment>
<reference evidence="7 8" key="1">
    <citation type="journal article" date="2012" name="Eukaryot. Cell">
        <title>Genome sequence of the Trichosporon asahii environmental strain CBS 8904.</title>
        <authorList>
            <person name="Yang R.Y."/>
            <person name="Li H.T."/>
            <person name="Zhu H."/>
            <person name="Zhou G.P."/>
            <person name="Wang M."/>
            <person name="Wang L."/>
        </authorList>
    </citation>
    <scope>NUCLEOTIDE SEQUENCE [LARGE SCALE GENOMIC DNA]</scope>
    <source>
        <strain evidence="7 8">CBS 8904</strain>
    </source>
</reference>
<evidence type="ECO:0000256" key="1">
    <source>
        <dbReference type="ARBA" id="ARBA00001947"/>
    </source>
</evidence>
<evidence type="ECO:0000256" key="4">
    <source>
        <dbReference type="ARBA" id="ARBA00022801"/>
    </source>
</evidence>
<keyword evidence="3" id="KW-0479">Metal-binding</keyword>
<proteinExistence type="inferred from homology"/>
<dbReference type="AlphaFoldDB" id="K1VEB2"/>
<organism evidence="7 8">
    <name type="scientific">Trichosporon asahii var. asahii (strain CBS 8904)</name>
    <name type="common">Yeast</name>
    <dbReference type="NCBI Taxonomy" id="1220162"/>
    <lineage>
        <taxon>Eukaryota</taxon>
        <taxon>Fungi</taxon>
        <taxon>Dikarya</taxon>
        <taxon>Basidiomycota</taxon>
        <taxon>Agaricomycotina</taxon>
        <taxon>Tremellomycetes</taxon>
        <taxon>Trichosporonales</taxon>
        <taxon>Trichosporonaceae</taxon>
        <taxon>Trichosporon</taxon>
    </lineage>
</organism>
<dbReference type="SUPFAM" id="SSF56281">
    <property type="entry name" value="Metallo-hydrolase/oxidoreductase"/>
    <property type="match status" value="1"/>
</dbReference>
<dbReference type="OrthoDB" id="10250730at2759"/>
<protein>
    <recommendedName>
        <fullName evidence="6">Metallo-beta-lactamase domain-containing protein</fullName>
    </recommendedName>
</protein>
<dbReference type="Proteomes" id="UP000006757">
    <property type="component" value="Unassembled WGS sequence"/>
</dbReference>
<comment type="similarity">
    <text evidence="2">Belongs to the metallo-beta-lactamase superfamily.</text>
</comment>
<evidence type="ECO:0000313" key="7">
    <source>
        <dbReference type="EMBL" id="EKC99185.1"/>
    </source>
</evidence>
<feature type="domain" description="Metallo-beta-lactamase" evidence="6">
    <location>
        <begin position="43"/>
        <end position="267"/>
    </location>
</feature>
<dbReference type="OMA" id="NGWRESA"/>
<dbReference type="GO" id="GO:0016787">
    <property type="term" value="F:hydrolase activity"/>
    <property type="evidence" value="ECO:0007669"/>
    <property type="project" value="UniProtKB-KW"/>
</dbReference>
<dbReference type="HOGENOM" id="CLU_973827_0_0_1"/>
<sequence length="322" mass="35726">MTEPLVATGNGTCDVLMLNSGDLPQTIKADWIGTHEDDPVVLPILVFVIKHEGKYYLWDLGTRVDFASSFDPAILARFQRSPPVVHRKLPQDLPKDCQPLSGVFISHFHWDHCGNPASVAPGVPVWVGRGTLEGLEKGGFGAHVGPAPPEVKARIKEIPEGDTSVWGYEQKGWDVFGDGSFIMLPAPGHCAGHCIAIVRVQKNPDAYIVLGSDSGHSRALYEPCPCHHATADFGRLPLHSDEEEAKRNLARLSKIHARDDSWIIVAHEREAKEVVPEETWLGDWREKGWKDKVGQLRKDEALIDCWADKMKPQKVVGEESYE</sequence>
<dbReference type="Gene3D" id="3.60.15.10">
    <property type="entry name" value="Ribonuclease Z/Hydroxyacylglutathione hydrolase-like"/>
    <property type="match status" value="1"/>
</dbReference>
<evidence type="ECO:0000313" key="8">
    <source>
        <dbReference type="Proteomes" id="UP000006757"/>
    </source>
</evidence>
<comment type="cofactor">
    <cofactor evidence="1">
        <name>Zn(2+)</name>
        <dbReference type="ChEBI" id="CHEBI:29105"/>
    </cofactor>
</comment>
<dbReference type="InterPro" id="IPR001279">
    <property type="entry name" value="Metallo-B-lactamas"/>
</dbReference>
<dbReference type="Pfam" id="PF00753">
    <property type="entry name" value="Lactamase_B"/>
    <property type="match status" value="1"/>
</dbReference>
<dbReference type="GO" id="GO:0046872">
    <property type="term" value="F:metal ion binding"/>
    <property type="evidence" value="ECO:0007669"/>
    <property type="project" value="UniProtKB-KW"/>
</dbReference>
<dbReference type="PANTHER" id="PTHR42978:SF2">
    <property type="entry name" value="102 KBASES UNSTABLE REGION: FROM 1 TO 119443"/>
    <property type="match status" value="1"/>
</dbReference>
<evidence type="ECO:0000256" key="3">
    <source>
        <dbReference type="ARBA" id="ARBA00022723"/>
    </source>
</evidence>
<gene>
    <name evidence="7" type="ORF">A1Q2_06589</name>
</gene>
<dbReference type="InterPro" id="IPR051013">
    <property type="entry name" value="MBL_superfamily_lactonases"/>
</dbReference>
<dbReference type="InterPro" id="IPR036866">
    <property type="entry name" value="RibonucZ/Hydroxyglut_hydro"/>
</dbReference>
<dbReference type="InParanoid" id="K1VEB2"/>
<dbReference type="PANTHER" id="PTHR42978">
    <property type="entry name" value="QUORUM-QUENCHING LACTONASE YTNP-RELATED-RELATED"/>
    <property type="match status" value="1"/>
</dbReference>
<evidence type="ECO:0000256" key="2">
    <source>
        <dbReference type="ARBA" id="ARBA00007749"/>
    </source>
</evidence>
<keyword evidence="5" id="KW-0862">Zinc</keyword>
<accession>K1VEB2</accession>
<evidence type="ECO:0000256" key="5">
    <source>
        <dbReference type="ARBA" id="ARBA00022833"/>
    </source>
</evidence>
<name>K1VEB2_TRIAC</name>
<dbReference type="SMART" id="SM00849">
    <property type="entry name" value="Lactamase_B"/>
    <property type="match status" value="1"/>
</dbReference>
<evidence type="ECO:0000259" key="6">
    <source>
        <dbReference type="SMART" id="SM00849"/>
    </source>
</evidence>
<keyword evidence="4" id="KW-0378">Hydrolase</keyword>